<feature type="binding site" evidence="4 6">
    <location>
        <position position="135"/>
    </location>
    <ligand>
        <name>substrate</name>
    </ligand>
</feature>
<keyword evidence="3 4" id="KW-0413">Isomerase</keyword>
<evidence type="ECO:0000256" key="4">
    <source>
        <dbReference type="HAMAP-Rule" id="MF_01201"/>
    </source>
</evidence>
<comment type="function">
    <text evidence="4">Catalyzes the interconversion of L-alanine and D-alanine. May also act on other amino acids.</text>
</comment>
<dbReference type="GO" id="GO:0005829">
    <property type="term" value="C:cytosol"/>
    <property type="evidence" value="ECO:0007669"/>
    <property type="project" value="TreeGrafter"/>
</dbReference>
<comment type="pathway">
    <text evidence="4">Amino-acid biosynthesis; D-alanine biosynthesis; D-alanine from L-alanine: step 1/1.</text>
</comment>
<gene>
    <name evidence="8" type="ORF">HMPREF1090_01732</name>
</gene>
<dbReference type="SMART" id="SM01005">
    <property type="entry name" value="Ala_racemase_C"/>
    <property type="match status" value="1"/>
</dbReference>
<dbReference type="EC" id="5.1.1.1" evidence="4"/>
<dbReference type="GO" id="GO:0008784">
    <property type="term" value="F:alanine racemase activity"/>
    <property type="evidence" value="ECO:0007669"/>
    <property type="project" value="UniProtKB-UniRule"/>
</dbReference>
<dbReference type="EMBL" id="AGYR01000014">
    <property type="protein sequence ID" value="ENZ17432.1"/>
    <property type="molecule type" value="Genomic_DNA"/>
</dbReference>
<dbReference type="HOGENOM" id="CLU_028393_2_2_9"/>
<evidence type="ECO:0000259" key="7">
    <source>
        <dbReference type="SMART" id="SM01005"/>
    </source>
</evidence>
<dbReference type="PRINTS" id="PR00992">
    <property type="entry name" value="ALARACEMASE"/>
</dbReference>
<feature type="active site" description="Proton acceptor; specific for L-alanine" evidence="4">
    <location>
        <position position="267"/>
    </location>
</feature>
<evidence type="ECO:0000256" key="3">
    <source>
        <dbReference type="ARBA" id="ARBA00023235"/>
    </source>
</evidence>
<name>A0A0E2HQY9_9FIRM</name>
<keyword evidence="2 4" id="KW-0663">Pyridoxal phosphate</keyword>
<evidence type="ECO:0000313" key="9">
    <source>
        <dbReference type="Proteomes" id="UP000013085"/>
    </source>
</evidence>
<dbReference type="CDD" id="cd00430">
    <property type="entry name" value="PLPDE_III_AR"/>
    <property type="match status" value="1"/>
</dbReference>
<dbReference type="InterPro" id="IPR001608">
    <property type="entry name" value="Ala_racemase_N"/>
</dbReference>
<dbReference type="InterPro" id="IPR029066">
    <property type="entry name" value="PLP-binding_barrel"/>
</dbReference>
<dbReference type="Proteomes" id="UP000013085">
    <property type="component" value="Unassembled WGS sequence"/>
</dbReference>
<reference evidence="8 9" key="1">
    <citation type="submission" date="2013-01" db="EMBL/GenBank/DDBJ databases">
        <title>The Genome Sequence of Clostridium clostridioforme 90A8.</title>
        <authorList>
            <consortium name="The Broad Institute Genome Sequencing Platform"/>
            <person name="Earl A."/>
            <person name="Ward D."/>
            <person name="Feldgarden M."/>
            <person name="Gevers D."/>
            <person name="Courvalin P."/>
            <person name="Lambert T."/>
            <person name="Walker B."/>
            <person name="Young S.K."/>
            <person name="Zeng Q."/>
            <person name="Gargeya S."/>
            <person name="Fitzgerald M."/>
            <person name="Haas B."/>
            <person name="Abouelleil A."/>
            <person name="Alvarado L."/>
            <person name="Arachchi H.M."/>
            <person name="Berlin A.M."/>
            <person name="Chapman S.B."/>
            <person name="Dewar J."/>
            <person name="Goldberg J."/>
            <person name="Griggs A."/>
            <person name="Gujja S."/>
            <person name="Hansen M."/>
            <person name="Howarth C."/>
            <person name="Imamovic A."/>
            <person name="Larimer J."/>
            <person name="McCowan C."/>
            <person name="Murphy C."/>
            <person name="Neiman D."/>
            <person name="Pearson M."/>
            <person name="Priest M."/>
            <person name="Roberts A."/>
            <person name="Saif S."/>
            <person name="Shea T."/>
            <person name="Sisk P."/>
            <person name="Sykes S."/>
            <person name="Wortman J."/>
            <person name="Nusbaum C."/>
            <person name="Birren B."/>
        </authorList>
    </citation>
    <scope>NUCLEOTIDE SEQUENCE [LARGE SCALE GENOMIC DNA]</scope>
    <source>
        <strain evidence="8 9">90A8</strain>
    </source>
</reference>
<dbReference type="Pfam" id="PF00842">
    <property type="entry name" value="Ala_racemase_C"/>
    <property type="match status" value="1"/>
</dbReference>
<dbReference type="SUPFAM" id="SSF50621">
    <property type="entry name" value="Alanine racemase C-terminal domain-like"/>
    <property type="match status" value="1"/>
</dbReference>
<dbReference type="Gene3D" id="3.20.20.10">
    <property type="entry name" value="Alanine racemase"/>
    <property type="match status" value="1"/>
</dbReference>
<dbReference type="SUPFAM" id="SSF51419">
    <property type="entry name" value="PLP-binding barrel"/>
    <property type="match status" value="1"/>
</dbReference>
<dbReference type="NCBIfam" id="TIGR00492">
    <property type="entry name" value="alr"/>
    <property type="match status" value="1"/>
</dbReference>
<dbReference type="AlphaFoldDB" id="A0A0E2HQY9"/>
<dbReference type="FunFam" id="3.20.20.10:FF:000002">
    <property type="entry name" value="Alanine racemase"/>
    <property type="match status" value="1"/>
</dbReference>
<sequence>MNSYSRVYAAIDLDAVESNMRAMKDSLPPSTSMIGVVKTDGYGHGAVPVARTIDPYVEGYAVAAIDEAVILRRHGIQKMILVLGVTHESRFGDLVRYDIRPAMFRYEEAGKLSEAAVKNGARANIHLAVDTGMSRIGMTPDEASADEAARIARLPGIRIEGMFTHFARADEADKEFYEAQYKKYRDFCEMLHSRGVDIPIRHCSNSAGIVEGLDSNGLDMVRAGISIYGLYPSDEVVRDRVKLVPAMELKSVITYIKTIEPGTSVSYGGTFVADRPTRVATIPVGYGDGYPRNLSNKGAVLIRGKRAGILGRICMDQFMADVTDIPEAAEGDQVTLIGKDGEECITVEELARVGGGFHYEIICGIGKRVPRVYLRDGKAIGQKDYFNDIYEGFGYM</sequence>
<dbReference type="Pfam" id="PF01168">
    <property type="entry name" value="Ala_racemase_N"/>
    <property type="match status" value="1"/>
</dbReference>
<comment type="cofactor">
    <cofactor evidence="1 4 5">
        <name>pyridoxal 5'-phosphate</name>
        <dbReference type="ChEBI" id="CHEBI:597326"/>
    </cofactor>
</comment>
<accession>A0A0E2HQY9</accession>
<feature type="domain" description="Alanine racemase C-terminal" evidence="7">
    <location>
        <begin position="246"/>
        <end position="374"/>
    </location>
</feature>
<dbReference type="RefSeq" id="WP_002595528.1">
    <property type="nucleotide sequence ID" value="NZ_KB851018.1"/>
</dbReference>
<evidence type="ECO:0000256" key="5">
    <source>
        <dbReference type="PIRSR" id="PIRSR600821-50"/>
    </source>
</evidence>
<comment type="similarity">
    <text evidence="4">Belongs to the alanine racemase family.</text>
</comment>
<feature type="modified residue" description="N6-(pyridoxal phosphate)lysine" evidence="4 5">
    <location>
        <position position="38"/>
    </location>
</feature>
<dbReference type="GO" id="GO:0030170">
    <property type="term" value="F:pyridoxal phosphate binding"/>
    <property type="evidence" value="ECO:0007669"/>
    <property type="project" value="UniProtKB-UniRule"/>
</dbReference>
<feature type="binding site" evidence="4 6">
    <location>
        <position position="315"/>
    </location>
    <ligand>
        <name>substrate</name>
    </ligand>
</feature>
<comment type="caution">
    <text evidence="8">The sequence shown here is derived from an EMBL/GenBank/DDBJ whole genome shotgun (WGS) entry which is preliminary data.</text>
</comment>
<evidence type="ECO:0000256" key="6">
    <source>
        <dbReference type="PIRSR" id="PIRSR600821-52"/>
    </source>
</evidence>
<dbReference type="PANTHER" id="PTHR30511:SF0">
    <property type="entry name" value="ALANINE RACEMASE, CATABOLIC-RELATED"/>
    <property type="match status" value="1"/>
</dbReference>
<dbReference type="InterPro" id="IPR011079">
    <property type="entry name" value="Ala_racemase_C"/>
</dbReference>
<evidence type="ECO:0000256" key="2">
    <source>
        <dbReference type="ARBA" id="ARBA00022898"/>
    </source>
</evidence>
<evidence type="ECO:0000256" key="1">
    <source>
        <dbReference type="ARBA" id="ARBA00001933"/>
    </source>
</evidence>
<protein>
    <recommendedName>
        <fullName evidence="4">Alanine racemase</fullName>
        <ecNumber evidence="4">5.1.1.1</ecNumber>
    </recommendedName>
</protein>
<dbReference type="PATRIC" id="fig|999408.3.peg.1867"/>
<dbReference type="PANTHER" id="PTHR30511">
    <property type="entry name" value="ALANINE RACEMASE"/>
    <property type="match status" value="1"/>
</dbReference>
<dbReference type="GO" id="GO:0009252">
    <property type="term" value="P:peptidoglycan biosynthetic process"/>
    <property type="evidence" value="ECO:0007669"/>
    <property type="project" value="TreeGrafter"/>
</dbReference>
<feature type="active site" description="Proton acceptor; specific for D-alanine" evidence="4">
    <location>
        <position position="38"/>
    </location>
</feature>
<dbReference type="InterPro" id="IPR009006">
    <property type="entry name" value="Ala_racemase/Decarboxylase_C"/>
</dbReference>
<proteinExistence type="inferred from homology"/>
<dbReference type="UniPathway" id="UPA00042">
    <property type="reaction ID" value="UER00497"/>
</dbReference>
<evidence type="ECO:0000313" key="8">
    <source>
        <dbReference type="EMBL" id="ENZ17432.1"/>
    </source>
</evidence>
<dbReference type="HAMAP" id="MF_01201">
    <property type="entry name" value="Ala_racemase"/>
    <property type="match status" value="1"/>
</dbReference>
<comment type="catalytic activity">
    <reaction evidence="4">
        <text>L-alanine = D-alanine</text>
        <dbReference type="Rhea" id="RHEA:20249"/>
        <dbReference type="ChEBI" id="CHEBI:57416"/>
        <dbReference type="ChEBI" id="CHEBI:57972"/>
        <dbReference type="EC" id="5.1.1.1"/>
    </reaction>
</comment>
<organism evidence="8 9">
    <name type="scientific">[Clostridium] clostridioforme 90A8</name>
    <dbReference type="NCBI Taxonomy" id="999408"/>
    <lineage>
        <taxon>Bacteria</taxon>
        <taxon>Bacillati</taxon>
        <taxon>Bacillota</taxon>
        <taxon>Clostridia</taxon>
        <taxon>Lachnospirales</taxon>
        <taxon>Lachnospiraceae</taxon>
        <taxon>Enterocloster</taxon>
    </lineage>
</organism>
<dbReference type="Gene3D" id="2.40.37.10">
    <property type="entry name" value="Lyase, Ornithine Decarboxylase, Chain A, domain 1"/>
    <property type="match status" value="1"/>
</dbReference>
<dbReference type="InterPro" id="IPR000821">
    <property type="entry name" value="Ala_racemase"/>
</dbReference>
<dbReference type="GO" id="GO:0030632">
    <property type="term" value="P:D-alanine biosynthetic process"/>
    <property type="evidence" value="ECO:0007669"/>
    <property type="project" value="UniProtKB-UniRule"/>
</dbReference>